<reference evidence="2 3" key="1">
    <citation type="submission" date="2022-11" db="EMBL/GenBank/DDBJ databases">
        <title>Desulfobotulus tamanensis H1 sp. nov. - anaerobic, alkaliphilic, sulphate reducing bacterium isolated from terrestrial mud volcano.</title>
        <authorList>
            <person name="Frolova A."/>
            <person name="Merkel A.Y."/>
            <person name="Slobodkin A.I."/>
        </authorList>
    </citation>
    <scope>NUCLEOTIDE SEQUENCE [LARGE SCALE GENOMIC DNA]</scope>
    <source>
        <strain evidence="2 3">H1</strain>
    </source>
</reference>
<feature type="transmembrane region" description="Helical" evidence="1">
    <location>
        <begin position="81"/>
        <end position="104"/>
    </location>
</feature>
<keyword evidence="3" id="KW-1185">Reference proteome</keyword>
<accession>A0ABT3NDB6</accession>
<keyword evidence="1" id="KW-0812">Transmembrane</keyword>
<organism evidence="2 3">
    <name type="scientific">Desulfobotulus pelophilus</name>
    <dbReference type="NCBI Taxonomy" id="2823377"/>
    <lineage>
        <taxon>Bacteria</taxon>
        <taxon>Pseudomonadati</taxon>
        <taxon>Thermodesulfobacteriota</taxon>
        <taxon>Desulfobacteria</taxon>
        <taxon>Desulfobacterales</taxon>
        <taxon>Desulfobacteraceae</taxon>
        <taxon>Desulfobotulus</taxon>
    </lineage>
</organism>
<dbReference type="Proteomes" id="UP001209681">
    <property type="component" value="Unassembled WGS sequence"/>
</dbReference>
<feature type="transmembrane region" description="Helical" evidence="1">
    <location>
        <begin position="31"/>
        <end position="61"/>
    </location>
</feature>
<comment type="caution">
    <text evidence="2">The sequence shown here is derived from an EMBL/GenBank/DDBJ whole genome shotgun (WGS) entry which is preliminary data.</text>
</comment>
<protein>
    <submittedName>
        <fullName evidence="2">Uncharacterized protein</fullName>
    </submittedName>
</protein>
<feature type="transmembrane region" description="Helical" evidence="1">
    <location>
        <begin position="116"/>
        <end position="139"/>
    </location>
</feature>
<dbReference type="EMBL" id="JAPFPW010000053">
    <property type="protein sequence ID" value="MCW7755455.1"/>
    <property type="molecule type" value="Genomic_DNA"/>
</dbReference>
<keyword evidence="1" id="KW-1133">Transmembrane helix</keyword>
<proteinExistence type="predicted"/>
<evidence type="ECO:0000256" key="1">
    <source>
        <dbReference type="SAM" id="Phobius"/>
    </source>
</evidence>
<sequence>MYRVEKDINFLILYQTNGAFELIMAKTKKSIFVTILGVTFMVLSGLMFCFDLYQTIIAYLSGGMYVMRMQGTVAATSLQKYIFTYIDYISFSLSLLIFFVFISSVGLFRRKNWARIVFIGFMSLGVLFNLILLLAAVLAPSQEVLPHRQEEHDIWVLQVRWGLGLIAVLGSTFFSLIVYHLMSRRVKKEFNVIKEGPSHSIAG</sequence>
<feature type="transmembrane region" description="Helical" evidence="1">
    <location>
        <begin position="159"/>
        <end position="181"/>
    </location>
</feature>
<evidence type="ECO:0000313" key="2">
    <source>
        <dbReference type="EMBL" id="MCW7755455.1"/>
    </source>
</evidence>
<name>A0ABT3NDB6_9BACT</name>
<keyword evidence="1" id="KW-0472">Membrane</keyword>
<evidence type="ECO:0000313" key="3">
    <source>
        <dbReference type="Proteomes" id="UP001209681"/>
    </source>
</evidence>
<dbReference type="RefSeq" id="WP_265426402.1">
    <property type="nucleotide sequence ID" value="NZ_JAPFPW010000053.1"/>
</dbReference>
<gene>
    <name evidence="2" type="ORF">OOT00_15875</name>
</gene>